<keyword evidence="4" id="KW-1185">Reference proteome</keyword>
<dbReference type="PANTHER" id="PTHR19328">
    <property type="entry name" value="HEDGEHOG-INTERACTING PROTEIN"/>
    <property type="match status" value="1"/>
</dbReference>
<gene>
    <name evidence="3" type="ORF">NUH88_08785</name>
</gene>
<feature type="chain" id="PRO_5039891375" evidence="1">
    <location>
        <begin position="18"/>
        <end position="385"/>
    </location>
</feature>
<evidence type="ECO:0000256" key="1">
    <source>
        <dbReference type="SAM" id="SignalP"/>
    </source>
</evidence>
<dbReference type="KEGG" id="naci:NUH88_08785"/>
<evidence type="ECO:0000259" key="2">
    <source>
        <dbReference type="Pfam" id="PF07995"/>
    </source>
</evidence>
<evidence type="ECO:0000313" key="4">
    <source>
        <dbReference type="Proteomes" id="UP001060336"/>
    </source>
</evidence>
<dbReference type="RefSeq" id="WP_257771470.1">
    <property type="nucleotide sequence ID" value="NZ_CP102480.1"/>
</dbReference>
<dbReference type="AlphaFoldDB" id="A0A9J7AXE0"/>
<protein>
    <submittedName>
        <fullName evidence="3">PQQ-dependent sugar dehydrogenase</fullName>
    </submittedName>
</protein>
<accession>A0A9J7AXE0</accession>
<dbReference type="InterPro" id="IPR011042">
    <property type="entry name" value="6-blade_b-propeller_TolB-like"/>
</dbReference>
<dbReference type="Pfam" id="PF07995">
    <property type="entry name" value="GSDH"/>
    <property type="match status" value="1"/>
</dbReference>
<evidence type="ECO:0000313" key="3">
    <source>
        <dbReference type="EMBL" id="UUX51782.1"/>
    </source>
</evidence>
<feature type="signal peptide" evidence="1">
    <location>
        <begin position="1"/>
        <end position="17"/>
    </location>
</feature>
<feature type="domain" description="Glucose/Sorbosone dehydrogenase" evidence="2">
    <location>
        <begin position="53"/>
        <end position="380"/>
    </location>
</feature>
<dbReference type="PANTHER" id="PTHR19328:SF75">
    <property type="entry name" value="ALDOSE SUGAR DEHYDROGENASE YLII"/>
    <property type="match status" value="1"/>
</dbReference>
<dbReference type="Gene3D" id="2.120.10.30">
    <property type="entry name" value="TolB, C-terminal domain"/>
    <property type="match status" value="1"/>
</dbReference>
<dbReference type="InterPro" id="IPR011041">
    <property type="entry name" value="Quinoprot_gluc/sorb_DH_b-prop"/>
</dbReference>
<dbReference type="Proteomes" id="UP001060336">
    <property type="component" value="Chromosome"/>
</dbReference>
<sequence>MFLRWISIARLFFFAMAALLLASCSARSPQAVEIRLERSERHDFRIVPLAAGLEHPWGLAFLPDGRILVTEREGDLRIVGPDGLAPEPVGGVPDVYASGQGGLLDVALHPDFAANGLIYLSYAGRGPGGAGTEVVRARFTENSLKELEVIFRQRPKVSGGRHFGSRLAFAPDGTLFISMGDRGGYMREAQSLASHIGTVVRLNDDGSVPEDNPFAGRGGALPEIFSYGHRNVQGMALRPGTDTIWAHEHGPRGGDEVNILRPGRNYGWPAITYGIDYSGAIISDKTAAPGMEQPVVYWVPSIAPSGMDFYRGDEFPNWRGNLFVGALARTHLRRLTLEGDRVVGEEKLLEGLEERIRAVKQGPDGLLYVLTDSPDGQLLRLEPVR</sequence>
<dbReference type="EMBL" id="CP102480">
    <property type="protein sequence ID" value="UUX51782.1"/>
    <property type="molecule type" value="Genomic_DNA"/>
</dbReference>
<reference evidence="3" key="1">
    <citation type="submission" date="2022-08" db="EMBL/GenBank/DDBJ databases">
        <title>Nisaea acidiphila sp. nov., isolated from a marine algal debris and emended description of the genus Nisaea Urios et al. 2008.</title>
        <authorList>
            <person name="Kwon K."/>
        </authorList>
    </citation>
    <scope>NUCLEOTIDE SEQUENCE</scope>
    <source>
        <strain evidence="3">MEBiC11861</strain>
    </source>
</reference>
<keyword evidence="1" id="KW-0732">Signal</keyword>
<dbReference type="InterPro" id="IPR012938">
    <property type="entry name" value="Glc/Sorbosone_DH"/>
</dbReference>
<dbReference type="SUPFAM" id="SSF50952">
    <property type="entry name" value="Soluble quinoprotein glucose dehydrogenase"/>
    <property type="match status" value="1"/>
</dbReference>
<name>A0A9J7AXE0_9PROT</name>
<organism evidence="3 4">
    <name type="scientific">Nisaea acidiphila</name>
    <dbReference type="NCBI Taxonomy" id="1862145"/>
    <lineage>
        <taxon>Bacteria</taxon>
        <taxon>Pseudomonadati</taxon>
        <taxon>Pseudomonadota</taxon>
        <taxon>Alphaproteobacteria</taxon>
        <taxon>Rhodospirillales</taxon>
        <taxon>Thalassobaculaceae</taxon>
        <taxon>Nisaea</taxon>
    </lineage>
</organism>
<proteinExistence type="predicted"/>
<dbReference type="PROSITE" id="PS51257">
    <property type="entry name" value="PROKAR_LIPOPROTEIN"/>
    <property type="match status" value="1"/>
</dbReference>